<evidence type="ECO:0000313" key="6">
    <source>
        <dbReference type="EMBL" id="CAB4579334.1"/>
    </source>
</evidence>
<evidence type="ECO:0000259" key="5">
    <source>
        <dbReference type="Pfam" id="PF08244"/>
    </source>
</evidence>
<dbReference type="SMART" id="SM00640">
    <property type="entry name" value="Glyco_32"/>
    <property type="match status" value="1"/>
</dbReference>
<dbReference type="EMBL" id="CAEZTX010000018">
    <property type="protein sequence ID" value="CAB4579334.1"/>
    <property type="molecule type" value="Genomic_DNA"/>
</dbReference>
<feature type="domain" description="Glycosyl hydrolase family 32 N-terminal" evidence="4">
    <location>
        <begin position="10"/>
        <end position="318"/>
    </location>
</feature>
<dbReference type="GO" id="GO:0005987">
    <property type="term" value="P:sucrose catabolic process"/>
    <property type="evidence" value="ECO:0007669"/>
    <property type="project" value="TreeGrafter"/>
</dbReference>
<evidence type="ECO:0000256" key="3">
    <source>
        <dbReference type="ARBA" id="ARBA00023295"/>
    </source>
</evidence>
<feature type="domain" description="Glycosyl hydrolase family 32 C-terminal" evidence="5">
    <location>
        <begin position="322"/>
        <end position="420"/>
    </location>
</feature>
<comment type="similarity">
    <text evidence="1">Belongs to the glycosyl hydrolase 32 family.</text>
</comment>
<dbReference type="Pfam" id="PF00251">
    <property type="entry name" value="Glyco_hydro_32N"/>
    <property type="match status" value="1"/>
</dbReference>
<keyword evidence="2" id="KW-0378">Hydrolase</keyword>
<dbReference type="PROSITE" id="PS00609">
    <property type="entry name" value="GLYCOSYL_HYDROL_F32"/>
    <property type="match status" value="1"/>
</dbReference>
<name>A0A6J6EXB2_9ZZZZ</name>
<dbReference type="SUPFAM" id="SSF49899">
    <property type="entry name" value="Concanavalin A-like lectins/glucanases"/>
    <property type="match status" value="1"/>
</dbReference>
<gene>
    <name evidence="6" type="ORF">UFOPK1755_00385</name>
</gene>
<dbReference type="SUPFAM" id="SSF75005">
    <property type="entry name" value="Arabinanase/levansucrase/invertase"/>
    <property type="match status" value="1"/>
</dbReference>
<dbReference type="GO" id="GO:0005737">
    <property type="term" value="C:cytoplasm"/>
    <property type="evidence" value="ECO:0007669"/>
    <property type="project" value="TreeGrafter"/>
</dbReference>
<evidence type="ECO:0000256" key="1">
    <source>
        <dbReference type="ARBA" id="ARBA00009902"/>
    </source>
</evidence>
<reference evidence="6" key="1">
    <citation type="submission" date="2020-05" db="EMBL/GenBank/DDBJ databases">
        <authorList>
            <person name="Chiriac C."/>
            <person name="Salcher M."/>
            <person name="Ghai R."/>
            <person name="Kavagutti S V."/>
        </authorList>
    </citation>
    <scope>NUCLEOTIDE SEQUENCE</scope>
</reference>
<dbReference type="InterPro" id="IPR013320">
    <property type="entry name" value="ConA-like_dom_sf"/>
</dbReference>
<dbReference type="InterPro" id="IPR023296">
    <property type="entry name" value="Glyco_hydro_beta-prop_sf"/>
</dbReference>
<dbReference type="PANTHER" id="PTHR42800:SF1">
    <property type="entry name" value="EXOINULINASE INUD (AFU_ORTHOLOGUE AFUA_5G00480)"/>
    <property type="match status" value="1"/>
</dbReference>
<dbReference type="Pfam" id="PF08244">
    <property type="entry name" value="Glyco_hydro_32C"/>
    <property type="match status" value="1"/>
</dbReference>
<dbReference type="InterPro" id="IPR013148">
    <property type="entry name" value="Glyco_hydro_32_N"/>
</dbReference>
<accession>A0A6J6EXB2</accession>
<evidence type="ECO:0000256" key="2">
    <source>
        <dbReference type="ARBA" id="ARBA00022801"/>
    </source>
</evidence>
<organism evidence="6">
    <name type="scientific">freshwater metagenome</name>
    <dbReference type="NCBI Taxonomy" id="449393"/>
    <lineage>
        <taxon>unclassified sequences</taxon>
        <taxon>metagenomes</taxon>
        <taxon>ecological metagenomes</taxon>
    </lineage>
</organism>
<protein>
    <submittedName>
        <fullName evidence="6">Unannotated protein</fullName>
    </submittedName>
</protein>
<dbReference type="InterPro" id="IPR001362">
    <property type="entry name" value="Glyco_hydro_32"/>
</dbReference>
<dbReference type="PANTHER" id="PTHR42800">
    <property type="entry name" value="EXOINULINASE INUD (AFU_ORTHOLOGUE AFUA_5G00480)"/>
    <property type="match status" value="1"/>
</dbReference>
<dbReference type="InterPro" id="IPR013189">
    <property type="entry name" value="Glyco_hydro_32_C"/>
</dbReference>
<dbReference type="CDD" id="cd18622">
    <property type="entry name" value="GH32_Inu-like"/>
    <property type="match status" value="1"/>
</dbReference>
<proteinExistence type="inferred from homology"/>
<dbReference type="AlphaFoldDB" id="A0A6J6EXB2"/>
<evidence type="ECO:0000259" key="4">
    <source>
        <dbReference type="Pfam" id="PF00251"/>
    </source>
</evidence>
<sequence length="429" mass="48842">MSLAPRPHFHFAPARNWMNDPNGLIFYRGKYHLFFQYNPVDNQWGNMSWGHATSTDLISWQEHPVAIPYTPTHGIFSGSAVVDYFNTTEFGSLENPAMVAIYTQHQHDGLRQAQSLAYSTDEGLTWQRYEGNPVLDLEMKDFRDPKVAWNTVNEAWVMSVVKPHDHTVCFYQSQNLKSWTLLSEFTNQNGTDGVWECPDLFPLPVNNNPDEIKWVLMISVNPGGITGGSGTHYFIGDWNGKEFIADDRMTRWLDYGRDNYAGVTFNDVPDNRRIYIGWMNNWDYAKEIPANPARGSMTIPRELSLTKTEGKITLIQNPVNEINESKIDDQRFIITPSATKSGIRYAREDGASFDIGYDSERKEIYIDRTDAWFDINSTSVHAAPFVATKPFEIRVITDNGSVEVFVDGGRVSITDLVTPEATHWLPSAF</sequence>
<dbReference type="Gene3D" id="2.115.10.20">
    <property type="entry name" value="Glycosyl hydrolase domain, family 43"/>
    <property type="match status" value="1"/>
</dbReference>
<keyword evidence="3" id="KW-0326">Glycosidase</keyword>
<dbReference type="Gene3D" id="2.60.120.560">
    <property type="entry name" value="Exo-inulinase, domain 1"/>
    <property type="match status" value="1"/>
</dbReference>
<dbReference type="InterPro" id="IPR018053">
    <property type="entry name" value="Glyco_hydro_32_AS"/>
</dbReference>
<dbReference type="GO" id="GO:0004575">
    <property type="term" value="F:sucrose alpha-glucosidase activity"/>
    <property type="evidence" value="ECO:0007669"/>
    <property type="project" value="TreeGrafter"/>
</dbReference>